<comment type="caution">
    <text evidence="3">The sequence shown here is derived from an EMBL/GenBank/DDBJ whole genome shotgun (WGS) entry which is preliminary data.</text>
</comment>
<organism evidence="3 4">
    <name type="scientific">Solanum bulbocastanum</name>
    <name type="common">Wild potato</name>
    <dbReference type="NCBI Taxonomy" id="147425"/>
    <lineage>
        <taxon>Eukaryota</taxon>
        <taxon>Viridiplantae</taxon>
        <taxon>Streptophyta</taxon>
        <taxon>Embryophyta</taxon>
        <taxon>Tracheophyta</taxon>
        <taxon>Spermatophyta</taxon>
        <taxon>Magnoliopsida</taxon>
        <taxon>eudicotyledons</taxon>
        <taxon>Gunneridae</taxon>
        <taxon>Pentapetalae</taxon>
        <taxon>asterids</taxon>
        <taxon>lamiids</taxon>
        <taxon>Solanales</taxon>
        <taxon>Solanaceae</taxon>
        <taxon>Solanoideae</taxon>
        <taxon>Solaneae</taxon>
        <taxon>Solanum</taxon>
    </lineage>
</organism>
<gene>
    <name evidence="3" type="ORF">RDI58_003182</name>
</gene>
<dbReference type="PANTHER" id="PTHR46327">
    <property type="entry name" value="F16F4.11 PROTEIN-RELATED"/>
    <property type="match status" value="1"/>
</dbReference>
<evidence type="ECO:0000256" key="1">
    <source>
        <dbReference type="SAM" id="Coils"/>
    </source>
</evidence>
<evidence type="ECO:0000259" key="2">
    <source>
        <dbReference type="Pfam" id="PF13837"/>
    </source>
</evidence>
<dbReference type="AlphaFoldDB" id="A0AAN8YUS6"/>
<dbReference type="EMBL" id="JBANQN010000001">
    <property type="protein sequence ID" value="KAK6805397.1"/>
    <property type="molecule type" value="Genomic_DNA"/>
</dbReference>
<reference evidence="3 4" key="1">
    <citation type="submission" date="2024-02" db="EMBL/GenBank/DDBJ databases">
        <title>de novo genome assembly of Solanum bulbocastanum strain 11H21.</title>
        <authorList>
            <person name="Hosaka A.J."/>
        </authorList>
    </citation>
    <scope>NUCLEOTIDE SEQUENCE [LARGE SCALE GENOMIC DNA]</scope>
    <source>
        <tissue evidence="3">Young leaves</tissue>
    </source>
</reference>
<dbReference type="Proteomes" id="UP001371456">
    <property type="component" value="Unassembled WGS sequence"/>
</dbReference>
<dbReference type="PANTHER" id="PTHR46327:SF13">
    <property type="entry name" value="MYB_SANT-LIKE DNA-BINDING DOMAIN-CONTAINING PROTEIN"/>
    <property type="match status" value="1"/>
</dbReference>
<dbReference type="Pfam" id="PF13837">
    <property type="entry name" value="Myb_DNA-bind_4"/>
    <property type="match status" value="1"/>
</dbReference>
<evidence type="ECO:0000313" key="3">
    <source>
        <dbReference type="EMBL" id="KAK6805397.1"/>
    </source>
</evidence>
<dbReference type="Gene3D" id="1.10.10.60">
    <property type="entry name" value="Homeodomain-like"/>
    <property type="match status" value="1"/>
</dbReference>
<dbReference type="InterPro" id="IPR044822">
    <property type="entry name" value="Myb_DNA-bind_4"/>
</dbReference>
<keyword evidence="4" id="KW-1185">Reference proteome</keyword>
<feature type="domain" description="Myb/SANT-like DNA-binding" evidence="2">
    <location>
        <begin position="101"/>
        <end position="181"/>
    </location>
</feature>
<accession>A0AAN8YUS6</accession>
<protein>
    <recommendedName>
        <fullName evidence="2">Myb/SANT-like DNA-binding domain-containing protein</fullName>
    </recommendedName>
</protein>
<proteinExistence type="predicted"/>
<name>A0AAN8YUS6_SOLBU</name>
<sequence length="413" mass="47777">MGRQQIRWKRRRIKWTAGFVQINVNHHLAGYPNQSPVVLMQHAPQVMSFGVSNMEDTPQEMQMLGAVILNRVEMPEAYHEGLNDVREVSGHTEGKLPVYQRMKWSDDMVKLLISALSYIGEDALSNGALVKKGKWRAISCVMSERGYRVSPQQCEDKFNDLNKKFRRLNDILGRGTACNVVENPVLLERMDLPYDLKEEMNKILGSRQLFYEEMCSYNNRNRLFLPHDPVVQQSVFWAVRGKYKYETGSMSQDLPLKRKIGGEERVSNMACASLDHTTTADPNLVQHMPAKRKAGGEERNLHMARLPLNGTTTLDPDPNMLYPNSNGIHFSLNNKEKKIQDEHVLHRLQQLEEQKLQIQAQFLELEKQRVNLEISCSEEDMELQKMQLDNKVIKLENQQLMLELKRCGKQRFV</sequence>
<feature type="coiled-coil region" evidence="1">
    <location>
        <begin position="348"/>
        <end position="403"/>
    </location>
</feature>
<keyword evidence="1" id="KW-0175">Coiled coil</keyword>
<evidence type="ECO:0000313" key="4">
    <source>
        <dbReference type="Proteomes" id="UP001371456"/>
    </source>
</evidence>